<evidence type="ECO:0000313" key="1">
    <source>
        <dbReference type="EMBL" id="MCB2407947.1"/>
    </source>
</evidence>
<dbReference type="EMBL" id="JAJADR010000002">
    <property type="protein sequence ID" value="MCB2407947.1"/>
    <property type="molecule type" value="Genomic_DNA"/>
</dbReference>
<comment type="caution">
    <text evidence="1">The sequence shown here is derived from an EMBL/GenBank/DDBJ whole genome shotgun (WGS) entry which is preliminary data.</text>
</comment>
<gene>
    <name evidence="1" type="ORF">LGH74_08160</name>
</gene>
<dbReference type="Proteomes" id="UP001165296">
    <property type="component" value="Unassembled WGS sequence"/>
</dbReference>
<evidence type="ECO:0000313" key="2">
    <source>
        <dbReference type="Proteomes" id="UP001165296"/>
    </source>
</evidence>
<reference evidence="1" key="1">
    <citation type="submission" date="2021-10" db="EMBL/GenBank/DDBJ databases">
        <authorList>
            <person name="Dean J.D."/>
            <person name="Kim M.K."/>
            <person name="Newey C.N."/>
            <person name="Stoker T.S."/>
            <person name="Thompson D.W."/>
            <person name="Grose J.H."/>
        </authorList>
    </citation>
    <scope>NUCLEOTIDE SEQUENCE</scope>
    <source>
        <strain evidence="1">BT178</strain>
    </source>
</reference>
<organism evidence="1 2">
    <name type="scientific">Hymenobacter lucidus</name>
    <dbReference type="NCBI Taxonomy" id="2880930"/>
    <lineage>
        <taxon>Bacteria</taxon>
        <taxon>Pseudomonadati</taxon>
        <taxon>Bacteroidota</taxon>
        <taxon>Cytophagia</taxon>
        <taxon>Cytophagales</taxon>
        <taxon>Hymenobacteraceae</taxon>
        <taxon>Hymenobacter</taxon>
    </lineage>
</organism>
<proteinExistence type="predicted"/>
<sequence length="168" mass="19733">MSAQNANIYVDEFGNTALNIDKPGTFSHFVYCSIIINSNDKQKAEDLRKKVAKDHNLGSDIKSKNIGEKLFDRRIRILSQLVENLDFTIDVLVVDKSKLAEAQGLKHKRIFYKYFQNFFVKKYNDKYESFSIWADKVGEDFQFELQAHIRNNSISPSLFHQDRFFFYI</sequence>
<name>A0ABS8AP07_9BACT</name>
<dbReference type="InterPro" id="IPR024524">
    <property type="entry name" value="DUF3800"/>
</dbReference>
<dbReference type="RefSeq" id="WP_226174404.1">
    <property type="nucleotide sequence ID" value="NZ_JAJADR010000002.1"/>
</dbReference>
<keyword evidence="2" id="KW-1185">Reference proteome</keyword>
<accession>A0ABS8AP07</accession>
<protein>
    <submittedName>
        <fullName evidence="1">DUF3800 domain-containing protein</fullName>
    </submittedName>
</protein>
<dbReference type="Pfam" id="PF12686">
    <property type="entry name" value="DUF3800"/>
    <property type="match status" value="1"/>
</dbReference>